<accession>A0ABS1VXG0</accession>
<dbReference type="EMBL" id="JAENHO010000010">
    <property type="protein sequence ID" value="MBL7259171.1"/>
    <property type="molecule type" value="Genomic_DNA"/>
</dbReference>
<reference evidence="6 7" key="1">
    <citation type="submission" date="2021-01" db="EMBL/GenBank/DDBJ databases">
        <title>Actinoplanes sp. nov. LDG1-01 isolated from lichen.</title>
        <authorList>
            <person name="Saeng-In P."/>
            <person name="Phongsopitanun W."/>
            <person name="Kanchanasin P."/>
            <person name="Yuki M."/>
            <person name="Kudo T."/>
            <person name="Ohkuma M."/>
            <person name="Tanasupawat S."/>
        </authorList>
    </citation>
    <scope>NUCLEOTIDE SEQUENCE [LARGE SCALE GENOMIC DNA]</scope>
    <source>
        <strain evidence="6 7">LDG1-01</strain>
    </source>
</reference>
<dbReference type="SUPFAM" id="SSF56349">
    <property type="entry name" value="DNA breaking-rejoining enzymes"/>
    <property type="match status" value="1"/>
</dbReference>
<dbReference type="InterPro" id="IPR010998">
    <property type="entry name" value="Integrase_recombinase_N"/>
</dbReference>
<protein>
    <submittedName>
        <fullName evidence="6">Site-specific integrase</fullName>
    </submittedName>
</protein>
<dbReference type="Gene3D" id="1.10.150.130">
    <property type="match status" value="1"/>
</dbReference>
<dbReference type="RefSeq" id="WP_202995808.1">
    <property type="nucleotide sequence ID" value="NZ_JAENHO010000010.1"/>
</dbReference>
<dbReference type="PANTHER" id="PTHR30349:SF64">
    <property type="entry name" value="PROPHAGE INTEGRASE INTD-RELATED"/>
    <property type="match status" value="1"/>
</dbReference>
<keyword evidence="7" id="KW-1185">Reference proteome</keyword>
<evidence type="ECO:0000256" key="1">
    <source>
        <dbReference type="ARBA" id="ARBA00008857"/>
    </source>
</evidence>
<proteinExistence type="inferred from homology"/>
<keyword evidence="4" id="KW-0233">DNA recombination</keyword>
<dbReference type="CDD" id="cd01189">
    <property type="entry name" value="INT_ICEBs1_C_like"/>
    <property type="match status" value="1"/>
</dbReference>
<dbReference type="Pfam" id="PF14659">
    <property type="entry name" value="Phage_int_SAM_3"/>
    <property type="match status" value="1"/>
</dbReference>
<comment type="similarity">
    <text evidence="1">Belongs to the 'phage' integrase family.</text>
</comment>
<feature type="domain" description="Tyr recombinase" evidence="5">
    <location>
        <begin position="185"/>
        <end position="393"/>
    </location>
</feature>
<evidence type="ECO:0000256" key="4">
    <source>
        <dbReference type="ARBA" id="ARBA00023172"/>
    </source>
</evidence>
<dbReference type="InterPro" id="IPR004107">
    <property type="entry name" value="Integrase_SAM-like_N"/>
</dbReference>
<dbReference type="PANTHER" id="PTHR30349">
    <property type="entry name" value="PHAGE INTEGRASE-RELATED"/>
    <property type="match status" value="1"/>
</dbReference>
<comment type="caution">
    <text evidence="6">The sequence shown here is derived from an EMBL/GenBank/DDBJ whole genome shotgun (WGS) entry which is preliminary data.</text>
</comment>
<dbReference type="Gene3D" id="1.10.443.10">
    <property type="entry name" value="Intergrase catalytic core"/>
    <property type="match status" value="1"/>
</dbReference>
<evidence type="ECO:0000259" key="5">
    <source>
        <dbReference type="PROSITE" id="PS51898"/>
    </source>
</evidence>
<dbReference type="InterPro" id="IPR013762">
    <property type="entry name" value="Integrase-like_cat_sf"/>
</dbReference>
<keyword evidence="3" id="KW-0238">DNA-binding</keyword>
<dbReference type="InterPro" id="IPR050090">
    <property type="entry name" value="Tyrosine_recombinase_XerCD"/>
</dbReference>
<evidence type="ECO:0000256" key="3">
    <source>
        <dbReference type="ARBA" id="ARBA00023125"/>
    </source>
</evidence>
<sequence length="412" mass="45597">MGHIEDRWFKTVPGVAGQKPIRTRTDRCGKGDRYRVRYIAPDGRERSKSFPDRAKRAAEEFLAGVESDKIRGTYVDPSAGKQPFDQFAEQWLRSHPLDESTRPTVRSRVRNHLIPYFGGRGIGAIRPSTVRDWDREMIAKKLANNTRVVLFAHLSGILTSAVDDGLIAKNPCSAKSVKAPTSTLPEIVPWPFEVVAAVRDGVPLRYRPVVDLGAGCGLRQGEIFGVSPHDFDFGTEWLTVRRQVKRVGSQLVFGLPKNDKERRVPLPGRVAAAIRRHLDTFRTVPVTLPWEDPVHGKAVTVPLLFVTQRGSAVRQQVAANQIWHPALKAAGVEVCRVNGMHALRHLYASALLDAGENIKALAEWLGHADPAFTLRVYAHLMPESPKRARRAVDALLSGLPGSHGPETAPDHV</sequence>
<evidence type="ECO:0000313" key="7">
    <source>
        <dbReference type="Proteomes" id="UP000598996"/>
    </source>
</evidence>
<dbReference type="PROSITE" id="PS51898">
    <property type="entry name" value="TYR_RECOMBINASE"/>
    <property type="match status" value="1"/>
</dbReference>
<evidence type="ECO:0000256" key="2">
    <source>
        <dbReference type="ARBA" id="ARBA00022908"/>
    </source>
</evidence>
<dbReference type="InterPro" id="IPR002104">
    <property type="entry name" value="Integrase_catalytic"/>
</dbReference>
<dbReference type="Pfam" id="PF00589">
    <property type="entry name" value="Phage_integrase"/>
    <property type="match status" value="1"/>
</dbReference>
<dbReference type="Proteomes" id="UP000598996">
    <property type="component" value="Unassembled WGS sequence"/>
</dbReference>
<organism evidence="6 7">
    <name type="scientific">Paractinoplanes lichenicola</name>
    <dbReference type="NCBI Taxonomy" id="2802976"/>
    <lineage>
        <taxon>Bacteria</taxon>
        <taxon>Bacillati</taxon>
        <taxon>Actinomycetota</taxon>
        <taxon>Actinomycetes</taxon>
        <taxon>Micromonosporales</taxon>
        <taxon>Micromonosporaceae</taxon>
        <taxon>Paractinoplanes</taxon>
    </lineage>
</organism>
<keyword evidence="2" id="KW-0229">DNA integration</keyword>
<dbReference type="InterPro" id="IPR011010">
    <property type="entry name" value="DNA_brk_join_enz"/>
</dbReference>
<evidence type="ECO:0000313" key="6">
    <source>
        <dbReference type="EMBL" id="MBL7259171.1"/>
    </source>
</evidence>
<gene>
    <name evidence="6" type="ORF">JKJ07_33135</name>
</gene>
<name>A0ABS1VXG0_9ACTN</name>